<dbReference type="InterPro" id="IPR051288">
    <property type="entry name" value="Serum_paraoxonase/arylesterase"/>
</dbReference>
<keyword evidence="4" id="KW-0325">Glycoprotein</keyword>
<gene>
    <name evidence="5" type="ORF">MAR_037529</name>
</gene>
<sequence>MLGKVVTMVSAAVLAKFILNYMDWLDVGDTFMFRVQPGDCRTVIHDGGAEDVTDLGEGLVIMSTIMDAPGRDDFMTLPHGIYAWKDQESGSWLIYVLTHPADKDMIEVFEFIRTKRARGTMYSLKYLRTITDPNFKNMNDLVVVGRDQFYITKFWTYRPVQYYQLVVEVMTMRHWGGVMFYDGRRARSVVEGLFQPNGINMSPDGKMVYVAEFGNKRLLGYHRSINNNLSPAWEEYADTLVDNIEVDADTGTLWIGCHPVNYRIIDDMFGLFGYALPSQVIRAEMTSDGRVAEIQEVFADDGSRLYGSTAATNASGKLVIGTVSRQAMICDMQ</sequence>
<evidence type="ECO:0000256" key="2">
    <source>
        <dbReference type="ARBA" id="ARBA00022801"/>
    </source>
</evidence>
<evidence type="ECO:0000256" key="3">
    <source>
        <dbReference type="ARBA" id="ARBA00023157"/>
    </source>
</evidence>
<dbReference type="InterPro" id="IPR011042">
    <property type="entry name" value="6-blade_b-propeller_TolB-like"/>
</dbReference>
<dbReference type="InterPro" id="IPR002640">
    <property type="entry name" value="Arylesterase"/>
</dbReference>
<dbReference type="Proteomes" id="UP001164746">
    <property type="component" value="Chromosome 13"/>
</dbReference>
<protein>
    <submittedName>
        <fullName evidence="5">PON1-like protein</fullName>
    </submittedName>
</protein>
<proteinExistence type="inferred from homology"/>
<reference evidence="5" key="1">
    <citation type="submission" date="2022-11" db="EMBL/GenBank/DDBJ databases">
        <title>Centuries of genome instability and evolution in soft-shell clam transmissible cancer (bioRxiv).</title>
        <authorList>
            <person name="Hart S.F.M."/>
            <person name="Yonemitsu M.A."/>
            <person name="Giersch R.M."/>
            <person name="Beal B.F."/>
            <person name="Arriagada G."/>
            <person name="Davis B.W."/>
            <person name="Ostrander E.A."/>
            <person name="Goff S.P."/>
            <person name="Metzger M.J."/>
        </authorList>
    </citation>
    <scope>NUCLEOTIDE SEQUENCE</scope>
    <source>
        <strain evidence="5">MELC-2E11</strain>
        <tissue evidence="5">Siphon/mantle</tissue>
    </source>
</reference>
<keyword evidence="3" id="KW-1015">Disulfide bond</keyword>
<dbReference type="PANTHER" id="PTHR11799:SF12">
    <property type="entry name" value="PARAOXONASE-RELATED"/>
    <property type="match status" value="1"/>
</dbReference>
<dbReference type="SUPFAM" id="SSF63829">
    <property type="entry name" value="Calcium-dependent phosphotriesterase"/>
    <property type="match status" value="1"/>
</dbReference>
<keyword evidence="6" id="KW-1185">Reference proteome</keyword>
<comment type="similarity">
    <text evidence="1">Belongs to the paraoxonase family.</text>
</comment>
<dbReference type="Pfam" id="PF01731">
    <property type="entry name" value="Arylesterase"/>
    <property type="match status" value="1"/>
</dbReference>
<evidence type="ECO:0000256" key="4">
    <source>
        <dbReference type="ARBA" id="ARBA00023180"/>
    </source>
</evidence>
<name>A0ABY7FNP5_MYAAR</name>
<accession>A0ABY7FNP5</accession>
<dbReference type="PANTHER" id="PTHR11799">
    <property type="entry name" value="PARAOXONASE"/>
    <property type="match status" value="1"/>
</dbReference>
<keyword evidence="2" id="KW-0378">Hydrolase</keyword>
<dbReference type="Gene3D" id="2.120.10.30">
    <property type="entry name" value="TolB, C-terminal domain"/>
    <property type="match status" value="1"/>
</dbReference>
<organism evidence="5 6">
    <name type="scientific">Mya arenaria</name>
    <name type="common">Soft-shell clam</name>
    <dbReference type="NCBI Taxonomy" id="6604"/>
    <lineage>
        <taxon>Eukaryota</taxon>
        <taxon>Metazoa</taxon>
        <taxon>Spiralia</taxon>
        <taxon>Lophotrochozoa</taxon>
        <taxon>Mollusca</taxon>
        <taxon>Bivalvia</taxon>
        <taxon>Autobranchia</taxon>
        <taxon>Heteroconchia</taxon>
        <taxon>Euheterodonta</taxon>
        <taxon>Imparidentia</taxon>
        <taxon>Neoheterodontei</taxon>
        <taxon>Myida</taxon>
        <taxon>Myoidea</taxon>
        <taxon>Myidae</taxon>
        <taxon>Mya</taxon>
    </lineage>
</organism>
<dbReference type="EMBL" id="CP111024">
    <property type="protein sequence ID" value="WAR23860.1"/>
    <property type="molecule type" value="Genomic_DNA"/>
</dbReference>
<evidence type="ECO:0000313" key="6">
    <source>
        <dbReference type="Proteomes" id="UP001164746"/>
    </source>
</evidence>
<evidence type="ECO:0000313" key="5">
    <source>
        <dbReference type="EMBL" id="WAR23860.1"/>
    </source>
</evidence>
<evidence type="ECO:0000256" key="1">
    <source>
        <dbReference type="ARBA" id="ARBA00008595"/>
    </source>
</evidence>